<organism evidence="2 3">
    <name type="scientific">Entamoeba invadens IP1</name>
    <dbReference type="NCBI Taxonomy" id="370355"/>
    <lineage>
        <taxon>Eukaryota</taxon>
        <taxon>Amoebozoa</taxon>
        <taxon>Evosea</taxon>
        <taxon>Archamoebae</taxon>
        <taxon>Mastigamoebida</taxon>
        <taxon>Entamoebidae</taxon>
        <taxon>Entamoeba</taxon>
    </lineage>
</organism>
<sequence length="648" mass="74409">MKNTIVTTTNTHFQSIFLNVMQLTTRPQIADVLKSYQDFTTETLLKTLPLSQNREKLIICDRHSFSMMELVAGQFLQDQNYKIIDMICYDDFKDTKAFVEKLFRDRFAFIVVTESTTNAAIRAIDFVEKATAMFNELTKKNFTITPDNFFFFRLPRFTPFDGKLLEPYKNKFRIGKIDVPVGVLQSTLFSMQQDDAFVRLFAERDISVVSEVFNALENFQKKFGYIQKIQSRGCYSHQLAEMMNNKRNYDEFNKEIDFMYVVDRSFDLLTPELIASNYESLIDDTFGINDDCTTVPVDLKYFEKTCNGPKESDPLYQVLAQRGSGIIPLHGNWYNDARDLFFLDVPKVLSEKVQLTKELKEKSLQEENILKKIEKTTHFNMCMTFVTLHPQLYQTINKSTNGFDFIEKMDKQFTFFDNTFSTTKQITAGMFKQDIAGPVIELLLLGKHDEALRQLSMISAGCDGIKPETFEEIKTAFIQFNGGKEVDLWSKLEMSGMLKKVGERNRTYSAINSALRIYEKDGKTLYSGYTPLIAKTLENIVQPEVVEEAQKSLLKSMTKIVSKTLPEILPEDEQIKVTDVKGKIEGNPKSILVFVIGGITLGEIATLRNLSNVIKRPIIIGSTNIIRKNSTLLGQIQKSLDFERFNFN</sequence>
<dbReference type="RefSeq" id="XP_004259507.1">
    <property type="nucleotide sequence ID" value="XM_004259459.1"/>
</dbReference>
<dbReference type="Gene3D" id="3.40.50.1910">
    <property type="match status" value="2"/>
</dbReference>
<dbReference type="InterPro" id="IPR027482">
    <property type="entry name" value="Sec1-like_dom2"/>
</dbReference>
<dbReference type="SUPFAM" id="SSF56815">
    <property type="entry name" value="Sec1/munc18-like (SM) proteins"/>
    <property type="match status" value="1"/>
</dbReference>
<dbReference type="PANTHER" id="PTHR11679">
    <property type="entry name" value="VESICLE PROTEIN SORTING-ASSOCIATED"/>
    <property type="match status" value="1"/>
</dbReference>
<evidence type="ECO:0000313" key="3">
    <source>
        <dbReference type="Proteomes" id="UP000014680"/>
    </source>
</evidence>
<dbReference type="GeneID" id="14891609"/>
<dbReference type="GO" id="GO:0016192">
    <property type="term" value="P:vesicle-mediated transport"/>
    <property type="evidence" value="ECO:0007669"/>
    <property type="project" value="InterPro"/>
</dbReference>
<dbReference type="EMBL" id="KB206332">
    <property type="protein sequence ID" value="ELP92736.1"/>
    <property type="molecule type" value="Genomic_DNA"/>
</dbReference>
<dbReference type="InterPro" id="IPR001619">
    <property type="entry name" value="Sec1-like"/>
</dbReference>
<dbReference type="Pfam" id="PF00995">
    <property type="entry name" value="Sec1"/>
    <property type="match status" value="1"/>
</dbReference>
<dbReference type="AlphaFoldDB" id="A0A0A1UBZ3"/>
<proteinExistence type="inferred from homology"/>
<comment type="similarity">
    <text evidence="1">Belongs to the STXBP/unc-18/SEC1 family.</text>
</comment>
<name>A0A0A1UBZ3_ENTIV</name>
<evidence type="ECO:0000256" key="1">
    <source>
        <dbReference type="ARBA" id="ARBA00009884"/>
    </source>
</evidence>
<dbReference type="InterPro" id="IPR036045">
    <property type="entry name" value="Sec1-like_sf"/>
</dbReference>
<evidence type="ECO:0000313" key="2">
    <source>
        <dbReference type="EMBL" id="ELP92736.1"/>
    </source>
</evidence>
<protein>
    <submittedName>
        <fullName evidence="2">Vacuolar protein sorting-associated protein 33A, putative</fullName>
    </submittedName>
</protein>
<gene>
    <name evidence="2" type="ORF">EIN_371480</name>
</gene>
<reference evidence="2 3" key="1">
    <citation type="submission" date="2012-10" db="EMBL/GenBank/DDBJ databases">
        <authorList>
            <person name="Zafar N."/>
            <person name="Inman J."/>
            <person name="Hall N."/>
            <person name="Lorenzi H."/>
            <person name="Caler E."/>
        </authorList>
    </citation>
    <scope>NUCLEOTIDE SEQUENCE [LARGE SCALE GENOMIC DNA]</scope>
    <source>
        <strain evidence="2 3">IP1</strain>
    </source>
</reference>
<dbReference type="KEGG" id="eiv:EIN_371480"/>
<dbReference type="VEuPathDB" id="AmoebaDB:EIN_371480"/>
<keyword evidence="3" id="KW-1185">Reference proteome</keyword>
<dbReference type="OMA" id="NWIGITR"/>
<dbReference type="Proteomes" id="UP000014680">
    <property type="component" value="Unassembled WGS sequence"/>
</dbReference>
<accession>A0A0A1UBZ3</accession>
<dbReference type="OrthoDB" id="10262287at2759"/>